<proteinExistence type="predicted"/>
<dbReference type="Proteomes" id="UP000642748">
    <property type="component" value="Unassembled WGS sequence"/>
</dbReference>
<dbReference type="EMBL" id="BONZ01000032">
    <property type="protein sequence ID" value="GIH15301.1"/>
    <property type="molecule type" value="Genomic_DNA"/>
</dbReference>
<comment type="caution">
    <text evidence="2">The sequence shown here is derived from an EMBL/GenBank/DDBJ whole genome shotgun (WGS) entry which is preliminary data.</text>
</comment>
<gene>
    <name evidence="2" type="ORF">Raf01_34730</name>
</gene>
<sequence>MPHATPHNGNEACADPDGDLALPRATSDALERLGAGWPLPGEGQGENLVQLCRTARRSGTSVHIHRSSVPVGSDSSKDAEASKISEAPGRPPHRWIAQSIDRTLLPVRQRISPDHKRQALATIHIVLECFRKSSGNCCQTMRARLILSASTEFDNCR</sequence>
<evidence type="ECO:0000313" key="3">
    <source>
        <dbReference type="Proteomes" id="UP000642748"/>
    </source>
</evidence>
<reference evidence="2" key="1">
    <citation type="submission" date="2021-01" db="EMBL/GenBank/DDBJ databases">
        <title>Whole genome shotgun sequence of Rugosimonospora africana NBRC 104875.</title>
        <authorList>
            <person name="Komaki H."/>
            <person name="Tamura T."/>
        </authorList>
    </citation>
    <scope>NUCLEOTIDE SEQUENCE</scope>
    <source>
        <strain evidence="2">NBRC 104875</strain>
    </source>
</reference>
<evidence type="ECO:0000313" key="2">
    <source>
        <dbReference type="EMBL" id="GIH15301.1"/>
    </source>
</evidence>
<feature type="region of interest" description="Disordered" evidence="1">
    <location>
        <begin position="1"/>
        <end position="22"/>
    </location>
</feature>
<organism evidence="2 3">
    <name type="scientific">Rugosimonospora africana</name>
    <dbReference type="NCBI Taxonomy" id="556532"/>
    <lineage>
        <taxon>Bacteria</taxon>
        <taxon>Bacillati</taxon>
        <taxon>Actinomycetota</taxon>
        <taxon>Actinomycetes</taxon>
        <taxon>Micromonosporales</taxon>
        <taxon>Micromonosporaceae</taxon>
        <taxon>Rugosimonospora</taxon>
    </lineage>
</organism>
<keyword evidence="3" id="KW-1185">Reference proteome</keyword>
<evidence type="ECO:0000256" key="1">
    <source>
        <dbReference type="SAM" id="MobiDB-lite"/>
    </source>
</evidence>
<name>A0A8J3QRQ8_9ACTN</name>
<dbReference type="AlphaFoldDB" id="A0A8J3QRQ8"/>
<protein>
    <submittedName>
        <fullName evidence="2">Uncharacterized protein</fullName>
    </submittedName>
</protein>
<accession>A0A8J3QRQ8</accession>
<feature type="region of interest" description="Disordered" evidence="1">
    <location>
        <begin position="58"/>
        <end position="93"/>
    </location>
</feature>